<accession>A0AAT9FRR5</accession>
<dbReference type="PANTHER" id="PTHR36919">
    <property type="entry name" value="BLR1215 PROTEIN"/>
    <property type="match status" value="1"/>
</dbReference>
<feature type="domain" description="DUF2147" evidence="2">
    <location>
        <begin position="26"/>
        <end position="135"/>
    </location>
</feature>
<organism evidence="3">
    <name type="scientific">Oceaniferula spumae</name>
    <dbReference type="NCBI Taxonomy" id="2979115"/>
    <lineage>
        <taxon>Bacteria</taxon>
        <taxon>Pseudomonadati</taxon>
        <taxon>Verrucomicrobiota</taxon>
        <taxon>Verrucomicrobiia</taxon>
        <taxon>Verrucomicrobiales</taxon>
        <taxon>Verrucomicrobiaceae</taxon>
        <taxon>Oceaniferula</taxon>
    </lineage>
</organism>
<reference evidence="3" key="1">
    <citation type="submission" date="2024-07" db="EMBL/GenBank/DDBJ databases">
        <title>Complete genome sequence of Verrucomicrobiaceae bacterium NT6N.</title>
        <authorList>
            <person name="Huang C."/>
            <person name="Takami H."/>
            <person name="Hamasaki K."/>
        </authorList>
    </citation>
    <scope>NUCLEOTIDE SEQUENCE</scope>
    <source>
        <strain evidence="3">NT6N</strain>
    </source>
</reference>
<name>A0AAT9FRR5_9BACT</name>
<gene>
    <name evidence="3" type="ORF">NT6N_37030</name>
</gene>
<dbReference type="Gene3D" id="2.40.128.520">
    <property type="match status" value="1"/>
</dbReference>
<evidence type="ECO:0000313" key="3">
    <source>
        <dbReference type="EMBL" id="BDS08663.1"/>
    </source>
</evidence>
<keyword evidence="1" id="KW-0732">Signal</keyword>
<dbReference type="EMBL" id="AP026866">
    <property type="protein sequence ID" value="BDS08663.1"/>
    <property type="molecule type" value="Genomic_DNA"/>
</dbReference>
<feature type="chain" id="PRO_5043580163" description="DUF2147 domain-containing protein" evidence="1">
    <location>
        <begin position="21"/>
        <end position="137"/>
    </location>
</feature>
<dbReference type="InterPro" id="IPR019223">
    <property type="entry name" value="DUF2147"/>
</dbReference>
<dbReference type="Pfam" id="PF09917">
    <property type="entry name" value="DUF2147"/>
    <property type="match status" value="1"/>
</dbReference>
<dbReference type="PANTHER" id="PTHR36919:SF2">
    <property type="entry name" value="BLL6627 PROTEIN"/>
    <property type="match status" value="1"/>
</dbReference>
<dbReference type="KEGG" id="osu:NT6N_37030"/>
<dbReference type="AlphaFoldDB" id="A0AAT9FRR5"/>
<sequence>MHRLPLLFTILAMLTPSLFAADAVEGEWLKDDKSARIKVKVSSKGELLGLISHVKDPKRTHDTNNPDASKRNRKLIGLVILRGFTKKGNMWEGGTVYDSATGKTYKGKIWVENGKLMMRGYVGVSLIGRTASWTKYK</sequence>
<protein>
    <recommendedName>
        <fullName evidence="2">DUF2147 domain-containing protein</fullName>
    </recommendedName>
</protein>
<evidence type="ECO:0000256" key="1">
    <source>
        <dbReference type="SAM" id="SignalP"/>
    </source>
</evidence>
<evidence type="ECO:0000259" key="2">
    <source>
        <dbReference type="Pfam" id="PF09917"/>
    </source>
</evidence>
<proteinExistence type="predicted"/>
<feature type="signal peptide" evidence="1">
    <location>
        <begin position="1"/>
        <end position="20"/>
    </location>
</feature>